<evidence type="ECO:0000259" key="1">
    <source>
        <dbReference type="PROSITE" id="PS50883"/>
    </source>
</evidence>
<dbReference type="PROSITE" id="PS50883">
    <property type="entry name" value="EAL"/>
    <property type="match status" value="1"/>
</dbReference>
<dbReference type="InterPro" id="IPR000160">
    <property type="entry name" value="GGDEF_dom"/>
</dbReference>
<sequence length="433" mass="48059">MAADESSPEAIRRDARTGLANREAFYRETEPLAEQALATGGSLVLLVVDIDNVDFALRTFGPRERDEVVRAIGERLEAAAPEGVRPYHIMQGRFTLVLQDIPYQRAVRVARALLDACREPLEVQGAPYRLEAQVGVGHFPHHADTLDQWVRAAVFATHQARTTRSGYAIFDTSWDRRDRQRFRRLVDLGEALEHGDEICVAYQPQVDLTTGECTGVEALCRWEHPREGLIPPGDFMPFAEQSHLIGPLTEAVVAEALADLASWRERGFGGDVSINLSPGLFRDPDLQDRLMAHFRFANMDPQQVRFEVTESGIIEEPNRGINTLAAFRSRGSRISVDDFGTGHSSLAYLADLPVDELKIDKHFIQGLGHAWGEAIVGASVTLAGKLGLDTVAEGIETELQRDKCRELGCGRAQGFFTGRPMFRADFEAWLGLQ</sequence>
<evidence type="ECO:0000259" key="2">
    <source>
        <dbReference type="PROSITE" id="PS50887"/>
    </source>
</evidence>
<evidence type="ECO:0000313" key="4">
    <source>
        <dbReference type="Proteomes" id="UP000198611"/>
    </source>
</evidence>
<dbReference type="Gene3D" id="3.30.70.270">
    <property type="match status" value="1"/>
</dbReference>
<dbReference type="PANTHER" id="PTHR33121:SF79">
    <property type="entry name" value="CYCLIC DI-GMP PHOSPHODIESTERASE PDED-RELATED"/>
    <property type="match status" value="1"/>
</dbReference>
<dbReference type="GO" id="GO:0071111">
    <property type="term" value="F:cyclic-guanylate-specific phosphodiesterase activity"/>
    <property type="evidence" value="ECO:0007669"/>
    <property type="project" value="InterPro"/>
</dbReference>
<dbReference type="STRING" id="1123397.SAMN05660831_01367"/>
<dbReference type="CDD" id="cd01949">
    <property type="entry name" value="GGDEF"/>
    <property type="match status" value="1"/>
</dbReference>
<dbReference type="SUPFAM" id="SSF141868">
    <property type="entry name" value="EAL domain-like"/>
    <property type="match status" value="1"/>
</dbReference>
<dbReference type="InterPro" id="IPR001633">
    <property type="entry name" value="EAL_dom"/>
</dbReference>
<feature type="domain" description="GGDEF" evidence="2">
    <location>
        <begin position="41"/>
        <end position="172"/>
    </location>
</feature>
<dbReference type="PROSITE" id="PS50887">
    <property type="entry name" value="GGDEF"/>
    <property type="match status" value="1"/>
</dbReference>
<feature type="domain" description="EAL" evidence="1">
    <location>
        <begin position="181"/>
        <end position="433"/>
    </location>
</feature>
<dbReference type="CDD" id="cd01948">
    <property type="entry name" value="EAL"/>
    <property type="match status" value="1"/>
</dbReference>
<dbReference type="InterPro" id="IPR035919">
    <property type="entry name" value="EAL_sf"/>
</dbReference>
<dbReference type="SMART" id="SM00052">
    <property type="entry name" value="EAL"/>
    <property type="match status" value="1"/>
</dbReference>
<protein>
    <submittedName>
        <fullName evidence="3">Diguanylate cyclase (GGDEF) domain-containing protein</fullName>
    </submittedName>
</protein>
<dbReference type="Proteomes" id="UP000198611">
    <property type="component" value="Unassembled WGS sequence"/>
</dbReference>
<dbReference type="Gene3D" id="3.20.20.450">
    <property type="entry name" value="EAL domain"/>
    <property type="match status" value="1"/>
</dbReference>
<dbReference type="InterPro" id="IPR029787">
    <property type="entry name" value="Nucleotide_cyclase"/>
</dbReference>
<proteinExistence type="predicted"/>
<dbReference type="Pfam" id="PF00990">
    <property type="entry name" value="GGDEF"/>
    <property type="match status" value="1"/>
</dbReference>
<gene>
    <name evidence="3" type="ORF">SAMN05660831_01367</name>
</gene>
<dbReference type="SMART" id="SM00267">
    <property type="entry name" value="GGDEF"/>
    <property type="match status" value="1"/>
</dbReference>
<dbReference type="InterPro" id="IPR050706">
    <property type="entry name" value="Cyclic-di-GMP_PDE-like"/>
</dbReference>
<organism evidence="3 4">
    <name type="scientific">Thiohalospira halophila DSM 15071</name>
    <dbReference type="NCBI Taxonomy" id="1123397"/>
    <lineage>
        <taxon>Bacteria</taxon>
        <taxon>Pseudomonadati</taxon>
        <taxon>Pseudomonadota</taxon>
        <taxon>Gammaproteobacteria</taxon>
        <taxon>Thiohalospirales</taxon>
        <taxon>Thiohalospiraceae</taxon>
        <taxon>Thiohalospira</taxon>
    </lineage>
</organism>
<dbReference type="AlphaFoldDB" id="A0A1I1R8E7"/>
<keyword evidence="4" id="KW-1185">Reference proteome</keyword>
<dbReference type="RefSeq" id="WP_159433036.1">
    <property type="nucleotide sequence ID" value="NZ_FOMJ01000004.1"/>
</dbReference>
<dbReference type="Pfam" id="PF00563">
    <property type="entry name" value="EAL"/>
    <property type="match status" value="1"/>
</dbReference>
<dbReference type="InterPro" id="IPR043128">
    <property type="entry name" value="Rev_trsase/Diguanyl_cyclase"/>
</dbReference>
<dbReference type="PANTHER" id="PTHR33121">
    <property type="entry name" value="CYCLIC DI-GMP PHOSPHODIESTERASE PDEF"/>
    <property type="match status" value="1"/>
</dbReference>
<name>A0A1I1R8E7_9GAMM</name>
<reference evidence="3 4" key="1">
    <citation type="submission" date="2016-10" db="EMBL/GenBank/DDBJ databases">
        <authorList>
            <person name="de Groot N.N."/>
        </authorList>
    </citation>
    <scope>NUCLEOTIDE SEQUENCE [LARGE SCALE GENOMIC DNA]</scope>
    <source>
        <strain evidence="3 4">HL3</strain>
    </source>
</reference>
<dbReference type="NCBIfam" id="TIGR00254">
    <property type="entry name" value="GGDEF"/>
    <property type="match status" value="1"/>
</dbReference>
<dbReference type="OrthoDB" id="9804951at2"/>
<dbReference type="SUPFAM" id="SSF55073">
    <property type="entry name" value="Nucleotide cyclase"/>
    <property type="match status" value="1"/>
</dbReference>
<accession>A0A1I1R8E7</accession>
<evidence type="ECO:0000313" key="3">
    <source>
        <dbReference type="EMBL" id="SFD30621.1"/>
    </source>
</evidence>
<dbReference type="EMBL" id="FOMJ01000004">
    <property type="protein sequence ID" value="SFD30621.1"/>
    <property type="molecule type" value="Genomic_DNA"/>
</dbReference>